<keyword evidence="1" id="KW-0677">Repeat</keyword>
<sequence length="674" mass="72805">MNSPTDDGTENTNTQAEATPGAIPYRGPAYRGPGGDFSTLFSEYSQESGGGESNPHPFASDEINGFRIHTSPSQSGNLVQATAVEESSTEFVVTQEATHIDDLEAQNRRMKKNEYEARTKIQLLLLSLLTALLVVVVVVVVVVAAGASDDNEVATYAQAKSTNNGTVPIGTVGSNDYAVYPLIRPYLPNVTRHAIERELAVGANASSASSPQYRAYQWLQADPWKKNYTAARLVQRFALVTLYYATNGENWKNNGVGGMQEVEHREFGTPRVEGMLAFSLPKPPPHENGGGGAPPRWWSSSQCWWWSFSSRWWSSSKWCWWQPPPGSGPPPMGVGGAPPPGGSGGGPPHGGSPPNGAGGGPPSVASSSDLIPPVESNIGGNSTRHLRRELQDPHYITLTVQSEKWLSYNTSECFWFTYTPFRFQTACNDENVFQYLDLQQNGLAGRLPEEVGLLTGIQSIHLYRNKHIQGHIPTSIGGMRQLQSIELAENQLTGTLPSELGLLTNVVWLNVLNNQLHGTLPTELLQMSNLADLFADRNDLTGTFLSPDLVCQSWPNLQAVTLGRNKMEGPLPTFANCSSLGAIHLDNQGFSGTIPAEWGHLTKLQHIVLYGNEGIVGPVPSTLGQLANLTNFKVTRTGINGTIPEALCAKVGGVLPVAKFDCSAQLCGCDCLCN</sequence>
<keyword evidence="5" id="KW-0418">Kinase</keyword>
<name>A0A9N8HWQ0_9STRA</name>
<dbReference type="PANTHER" id="PTHR48009:SF4">
    <property type="entry name" value="LEUCINE-RICH REPEAT (LRR) FAMILY PROTEIN"/>
    <property type="match status" value="1"/>
</dbReference>
<evidence type="ECO:0000256" key="2">
    <source>
        <dbReference type="SAM" id="Coils"/>
    </source>
</evidence>
<feature type="region of interest" description="Disordered" evidence="3">
    <location>
        <begin position="1"/>
        <end position="75"/>
    </location>
</feature>
<feature type="transmembrane region" description="Helical" evidence="4">
    <location>
        <begin position="121"/>
        <end position="145"/>
    </location>
</feature>
<evidence type="ECO:0000256" key="1">
    <source>
        <dbReference type="ARBA" id="ARBA00022737"/>
    </source>
</evidence>
<evidence type="ECO:0000256" key="3">
    <source>
        <dbReference type="SAM" id="MobiDB-lite"/>
    </source>
</evidence>
<dbReference type="InterPro" id="IPR053213">
    <property type="entry name" value="RLP29"/>
</dbReference>
<keyword evidence="6" id="KW-1185">Reference proteome</keyword>
<feature type="compositionally biased region" description="Pro residues" evidence="3">
    <location>
        <begin position="324"/>
        <end position="341"/>
    </location>
</feature>
<keyword evidence="5" id="KW-0808">Transferase</keyword>
<feature type="region of interest" description="Disordered" evidence="3">
    <location>
        <begin position="324"/>
        <end position="381"/>
    </location>
</feature>
<evidence type="ECO:0000313" key="5">
    <source>
        <dbReference type="EMBL" id="CAB9525478.1"/>
    </source>
</evidence>
<reference evidence="5" key="1">
    <citation type="submission" date="2020-06" db="EMBL/GenBank/DDBJ databases">
        <authorList>
            <consortium name="Plant Systems Biology data submission"/>
        </authorList>
    </citation>
    <scope>NUCLEOTIDE SEQUENCE</scope>
    <source>
        <strain evidence="5">D6</strain>
    </source>
</reference>
<dbReference type="InterPro" id="IPR001611">
    <property type="entry name" value="Leu-rich_rpt"/>
</dbReference>
<dbReference type="SUPFAM" id="SSF52058">
    <property type="entry name" value="L domain-like"/>
    <property type="match status" value="1"/>
</dbReference>
<dbReference type="Proteomes" id="UP001153069">
    <property type="component" value="Unassembled WGS sequence"/>
</dbReference>
<organism evidence="5 6">
    <name type="scientific">Seminavis robusta</name>
    <dbReference type="NCBI Taxonomy" id="568900"/>
    <lineage>
        <taxon>Eukaryota</taxon>
        <taxon>Sar</taxon>
        <taxon>Stramenopiles</taxon>
        <taxon>Ochrophyta</taxon>
        <taxon>Bacillariophyta</taxon>
        <taxon>Bacillariophyceae</taxon>
        <taxon>Bacillariophycidae</taxon>
        <taxon>Naviculales</taxon>
        <taxon>Naviculaceae</taxon>
        <taxon>Seminavis</taxon>
    </lineage>
</organism>
<dbReference type="Pfam" id="PF00560">
    <property type="entry name" value="LRR_1"/>
    <property type="match status" value="1"/>
</dbReference>
<feature type="coiled-coil region" evidence="2">
    <location>
        <begin position="93"/>
        <end position="120"/>
    </location>
</feature>
<evidence type="ECO:0000313" key="6">
    <source>
        <dbReference type="Proteomes" id="UP001153069"/>
    </source>
</evidence>
<dbReference type="FunFam" id="3.80.10.10:FF:000383">
    <property type="entry name" value="Leucine-rich repeat receptor protein kinase EMS1"/>
    <property type="match status" value="1"/>
</dbReference>
<gene>
    <name evidence="5" type="ORF">SEMRO_1681_G290860.1</name>
</gene>
<keyword evidence="5" id="KW-0675">Receptor</keyword>
<keyword evidence="2" id="KW-0175">Coiled coil</keyword>
<dbReference type="AlphaFoldDB" id="A0A9N8HWQ0"/>
<dbReference type="InterPro" id="IPR032675">
    <property type="entry name" value="LRR_dom_sf"/>
</dbReference>
<comment type="caution">
    <text evidence="5">The sequence shown here is derived from an EMBL/GenBank/DDBJ whole genome shotgun (WGS) entry which is preliminary data.</text>
</comment>
<dbReference type="PANTHER" id="PTHR48009">
    <property type="entry name" value="LEUCINE-RICH REPEAT (LRR) FAMILY PROTEIN"/>
    <property type="match status" value="1"/>
</dbReference>
<feature type="compositionally biased region" description="Polar residues" evidence="3">
    <location>
        <begin position="1"/>
        <end position="17"/>
    </location>
</feature>
<keyword evidence="4" id="KW-1133">Transmembrane helix</keyword>
<evidence type="ECO:0000256" key="4">
    <source>
        <dbReference type="SAM" id="Phobius"/>
    </source>
</evidence>
<proteinExistence type="predicted"/>
<accession>A0A9N8HWQ0</accession>
<dbReference type="Gene3D" id="3.80.10.10">
    <property type="entry name" value="Ribonuclease Inhibitor"/>
    <property type="match status" value="2"/>
</dbReference>
<dbReference type="GO" id="GO:0016301">
    <property type="term" value="F:kinase activity"/>
    <property type="evidence" value="ECO:0007669"/>
    <property type="project" value="UniProtKB-KW"/>
</dbReference>
<dbReference type="EMBL" id="CAICTM010001679">
    <property type="protein sequence ID" value="CAB9525478.1"/>
    <property type="molecule type" value="Genomic_DNA"/>
</dbReference>
<keyword evidence="4" id="KW-0812">Transmembrane</keyword>
<keyword evidence="4" id="KW-0472">Membrane</keyword>
<protein>
    <submittedName>
        <fullName evidence="5">LRR receptor-like serine threonine-protein kinase</fullName>
    </submittedName>
</protein>
<dbReference type="OrthoDB" id="205182at2759"/>